<evidence type="ECO:0000256" key="5">
    <source>
        <dbReference type="ARBA" id="ARBA00020054"/>
    </source>
</evidence>
<evidence type="ECO:0000256" key="1">
    <source>
        <dbReference type="ARBA" id="ARBA00001920"/>
    </source>
</evidence>
<dbReference type="Pfam" id="PF02776">
    <property type="entry name" value="TPP_enzyme_N"/>
    <property type="match status" value="1"/>
</dbReference>
<dbReference type="InterPro" id="IPR012110">
    <property type="entry name" value="PDC/IPDC-like"/>
</dbReference>
<protein>
    <recommendedName>
        <fullName evidence="5">Alpha-keto-acid decarboxylase</fullName>
    </recommendedName>
</protein>
<comment type="caution">
    <text evidence="15">The sequence shown here is derived from an EMBL/GenBank/DDBJ whole genome shotgun (WGS) entry which is preliminary data.</text>
</comment>
<dbReference type="Pfam" id="PF02775">
    <property type="entry name" value="TPP_enzyme_C"/>
    <property type="match status" value="1"/>
</dbReference>
<evidence type="ECO:0000256" key="6">
    <source>
        <dbReference type="ARBA" id="ARBA00022723"/>
    </source>
</evidence>
<keyword evidence="16" id="KW-1185">Reference proteome</keyword>
<reference evidence="16" key="1">
    <citation type="journal article" date="2019" name="Int. J. Syst. Evol. Microbiol.">
        <title>The Global Catalogue of Microorganisms (GCM) 10K type strain sequencing project: providing services to taxonomists for standard genome sequencing and annotation.</title>
        <authorList>
            <consortium name="The Broad Institute Genomics Platform"/>
            <consortium name="The Broad Institute Genome Sequencing Center for Infectious Disease"/>
            <person name="Wu L."/>
            <person name="Ma J."/>
        </authorList>
    </citation>
    <scope>NUCLEOTIDE SEQUENCE [LARGE SCALE GENOMIC DNA]</scope>
    <source>
        <strain evidence="16">JCM 16904</strain>
    </source>
</reference>
<keyword evidence="8" id="KW-0460">Magnesium</keyword>
<evidence type="ECO:0000313" key="15">
    <source>
        <dbReference type="EMBL" id="GAA3668639.1"/>
    </source>
</evidence>
<evidence type="ECO:0000256" key="2">
    <source>
        <dbReference type="ARBA" id="ARBA00001964"/>
    </source>
</evidence>
<organism evidence="15 16">
    <name type="scientific">Nonomuraea antimicrobica</name>
    <dbReference type="NCBI Taxonomy" id="561173"/>
    <lineage>
        <taxon>Bacteria</taxon>
        <taxon>Bacillati</taxon>
        <taxon>Actinomycetota</taxon>
        <taxon>Actinomycetes</taxon>
        <taxon>Streptosporangiales</taxon>
        <taxon>Streptosporangiaceae</taxon>
        <taxon>Nonomuraea</taxon>
    </lineage>
</organism>
<evidence type="ECO:0000256" key="9">
    <source>
        <dbReference type="ARBA" id="ARBA00023052"/>
    </source>
</evidence>
<feature type="domain" description="Thiamine pyrophosphate enzyme N-terminal TPP-binding" evidence="14">
    <location>
        <begin position="4"/>
        <end position="105"/>
    </location>
</feature>
<evidence type="ECO:0000256" key="7">
    <source>
        <dbReference type="ARBA" id="ARBA00022793"/>
    </source>
</evidence>
<evidence type="ECO:0000256" key="11">
    <source>
        <dbReference type="RuleBase" id="RU362132"/>
    </source>
</evidence>
<evidence type="ECO:0000256" key="10">
    <source>
        <dbReference type="ARBA" id="ARBA00023239"/>
    </source>
</evidence>
<keyword evidence="7" id="KW-0210">Decarboxylase</keyword>
<comment type="cofactor">
    <cofactor evidence="1">
        <name>a metal cation</name>
        <dbReference type="ChEBI" id="CHEBI:25213"/>
    </cofactor>
</comment>
<evidence type="ECO:0000313" key="16">
    <source>
        <dbReference type="Proteomes" id="UP001500902"/>
    </source>
</evidence>
<dbReference type="InterPro" id="IPR029035">
    <property type="entry name" value="DHS-like_NAD/FAD-binding_dom"/>
</dbReference>
<feature type="domain" description="Thiamine pyrophosphate enzyme TPP-binding" evidence="13">
    <location>
        <begin position="387"/>
        <end position="526"/>
    </location>
</feature>
<evidence type="ECO:0000259" key="13">
    <source>
        <dbReference type="Pfam" id="PF02775"/>
    </source>
</evidence>
<dbReference type="InterPro" id="IPR012001">
    <property type="entry name" value="Thiamin_PyroP_enz_TPP-bd_dom"/>
</dbReference>
<dbReference type="Pfam" id="PF00205">
    <property type="entry name" value="TPP_enzyme_M"/>
    <property type="match status" value="1"/>
</dbReference>
<dbReference type="PANTHER" id="PTHR43452">
    <property type="entry name" value="PYRUVATE DECARBOXYLASE"/>
    <property type="match status" value="1"/>
</dbReference>
<dbReference type="Gene3D" id="3.40.50.1220">
    <property type="entry name" value="TPP-binding domain"/>
    <property type="match status" value="1"/>
</dbReference>
<keyword evidence="6" id="KW-0479">Metal-binding</keyword>
<dbReference type="RefSeq" id="WP_344878554.1">
    <property type="nucleotide sequence ID" value="NZ_BAAAZP010000072.1"/>
</dbReference>
<dbReference type="Gene3D" id="3.40.50.970">
    <property type="match status" value="2"/>
</dbReference>
<dbReference type="SUPFAM" id="SSF52467">
    <property type="entry name" value="DHS-like NAD/FAD-binding domain"/>
    <property type="match status" value="1"/>
</dbReference>
<keyword evidence="10" id="KW-0456">Lyase</keyword>
<keyword evidence="9 11" id="KW-0786">Thiamine pyrophosphate</keyword>
<dbReference type="InterPro" id="IPR012000">
    <property type="entry name" value="Thiamin_PyroP_enz_cen_dom"/>
</dbReference>
<dbReference type="PANTHER" id="PTHR43452:SF30">
    <property type="entry name" value="PYRUVATE DECARBOXYLASE ISOZYME 1-RELATED"/>
    <property type="match status" value="1"/>
</dbReference>
<dbReference type="InterPro" id="IPR029061">
    <property type="entry name" value="THDP-binding"/>
</dbReference>
<sequence>MPFTVADYVLKRLSQQGVDTLFGVPAAFCAPLFDAVGSHGIKAVVTAADLEAGYAADGYARTRGLGAVAVANGVGMLSMVNAIAGAFVERSPVVVLNGGPNAANLANLKDFDVLFSHSTGRPDGDLAAYQLVTASAARAGRAADVPALVDNAISTAIRAKRPVYVEINRDIWTATCPAPAGALPVTNPAAGTEQQLAATIVGLVRAASAPLVLVGTEIQRYGLADKVADLIAKLGVRWSAQLLAKSVLPEQGNGWVGVFAPPNSLPSAAGAVANADLILMLGCVFPSSYATLVSGGVNRIVTAYDGKVKIKNAAKQNAELGALVTAMVTEAARQAPMPVPAAVDPAAPAATGPLTYRQVFDRIGAALDASWLVVPDTFLGVASAANLPVKGRDAFLCGAVWASIGHSVAAAVGASFGSSRRPLVVCGDGGFHMTAQALSTMVRYGRNPVVVVIDNGIYGFEQFLIDSGYFGNAGAQPKPYVVLNRWDFVAFAKGLGVPFARSVDTAAAFDQALAAAKASNTPGLIVARVDPHGLPAELS</sequence>
<name>A0ABP7BS72_9ACTN</name>
<dbReference type="EMBL" id="BAAAZP010000072">
    <property type="protein sequence ID" value="GAA3668639.1"/>
    <property type="molecule type" value="Genomic_DNA"/>
</dbReference>
<comment type="similarity">
    <text evidence="4 11">Belongs to the TPP enzyme family.</text>
</comment>
<dbReference type="SUPFAM" id="SSF52518">
    <property type="entry name" value="Thiamin diphosphate-binding fold (THDP-binding)"/>
    <property type="match status" value="2"/>
</dbReference>
<evidence type="ECO:0000256" key="4">
    <source>
        <dbReference type="ARBA" id="ARBA00007812"/>
    </source>
</evidence>
<dbReference type="InterPro" id="IPR011766">
    <property type="entry name" value="TPP_enzyme_TPP-bd"/>
</dbReference>
<evidence type="ECO:0000259" key="14">
    <source>
        <dbReference type="Pfam" id="PF02776"/>
    </source>
</evidence>
<dbReference type="Proteomes" id="UP001500902">
    <property type="component" value="Unassembled WGS sequence"/>
</dbReference>
<proteinExistence type="inferred from homology"/>
<evidence type="ECO:0000259" key="12">
    <source>
        <dbReference type="Pfam" id="PF00205"/>
    </source>
</evidence>
<gene>
    <name evidence="15" type="ORF">GCM10022224_036000</name>
</gene>
<evidence type="ECO:0000256" key="3">
    <source>
        <dbReference type="ARBA" id="ARBA00002938"/>
    </source>
</evidence>
<accession>A0ABP7BS72</accession>
<comment type="cofactor">
    <cofactor evidence="2">
        <name>thiamine diphosphate</name>
        <dbReference type="ChEBI" id="CHEBI:58937"/>
    </cofactor>
</comment>
<feature type="domain" description="Thiamine pyrophosphate enzyme central" evidence="12">
    <location>
        <begin position="199"/>
        <end position="287"/>
    </location>
</feature>
<evidence type="ECO:0000256" key="8">
    <source>
        <dbReference type="ARBA" id="ARBA00022842"/>
    </source>
</evidence>
<comment type="function">
    <text evidence="3">Decarboxylates branched-chain and aromatic alpha-keto acids to aldehydes.</text>
</comment>